<reference evidence="2 3" key="3">
    <citation type="journal article" date="1996" name="Virology">
        <title>Analysis of 94 kb of the chlorella virus PBCV-1 330-kb genome: map positions 88 to 182.</title>
        <authorList>
            <person name="Lu Z."/>
            <person name="Li Y."/>
            <person name="Que Q."/>
            <person name="Kutish G.F."/>
            <person name="Rock D.L."/>
            <person name="Van Etten J.L."/>
        </authorList>
    </citation>
    <scope>NUCLEOTIDE SEQUENCE [LARGE SCALE GENOMIC DNA]</scope>
</reference>
<evidence type="ECO:0000313" key="3">
    <source>
        <dbReference type="Proteomes" id="UP000000862"/>
    </source>
</evidence>
<evidence type="ECO:0000313" key="2">
    <source>
        <dbReference type="EMBL" id="AAC96546.1"/>
    </source>
</evidence>
<dbReference type="EMBL" id="JF411744">
    <property type="protein sequence ID" value="AAC96546.1"/>
    <property type="molecule type" value="Genomic_DNA"/>
</dbReference>
<organism evidence="2 3">
    <name type="scientific">Paramecium bursaria Chlorella virus 1</name>
    <name type="common">PBCV-1</name>
    <dbReference type="NCBI Taxonomy" id="10506"/>
    <lineage>
        <taxon>Viruses</taxon>
        <taxon>Varidnaviria</taxon>
        <taxon>Bamfordvirae</taxon>
        <taxon>Nucleocytoviricota</taxon>
        <taxon>Megaviricetes</taxon>
        <taxon>Algavirales</taxon>
        <taxon>Phycodnaviridae</taxon>
        <taxon>Chlorovirus</taxon>
        <taxon>Chlorovirus vanettense</taxon>
    </lineage>
</organism>
<dbReference type="RefSeq" id="NP_048526.1">
    <property type="nucleotide sequence ID" value="NC_000852.5"/>
</dbReference>
<reference evidence="2 3" key="1">
    <citation type="journal article" date="1995" name="Virology">
        <title>Analysis of 45 kb of DNA located at the left end of the chlorella virus PBCV-1 genome.</title>
        <authorList>
            <person name="Lu Z."/>
            <person name="Li Y."/>
            <person name="Zhang Y."/>
            <person name="Kutish G.F."/>
            <person name="Rock D.L."/>
            <person name="Van Etten J.L."/>
        </authorList>
    </citation>
    <scope>NUCLEOTIDE SEQUENCE [LARGE SCALE GENOMIC DNA]</scope>
</reference>
<dbReference type="Proteomes" id="UP000000862">
    <property type="component" value="Segment"/>
</dbReference>
<reference evidence="2 3" key="6">
    <citation type="journal article" date="1999" name="Virology">
        <title>Chlorella virus PBCV-1 encodes a functional homospermidine synthase.</title>
        <authorList>
            <person name="Kaiser A."/>
            <person name="Vollmert M."/>
            <person name="Tholl D."/>
            <person name="Graves M.V."/>
            <person name="Gurnon J.R."/>
            <person name="Xing W."/>
            <person name="Lisec A.D."/>
            <person name="Nickerson K.W."/>
            <person name="Van Etten J.L."/>
        </authorList>
    </citation>
    <scope>NUCLEOTIDE SEQUENCE [LARGE SCALE GENOMIC DNA]</scope>
</reference>
<reference evidence="2 3" key="4">
    <citation type="journal article" date="1996" name="Virology">
        <title>Analysis of 76 kb of the chlorella virus PBCV-1 330-kb genome: map positions 182 to 258.</title>
        <authorList>
            <person name="Kutish G.F."/>
            <person name="Li Y."/>
            <person name="Lu Z."/>
            <person name="Furuta M."/>
            <person name="Rock D.L."/>
            <person name="Van Etten J.L."/>
        </authorList>
    </citation>
    <scope>NUCLEOTIDE SEQUENCE [LARGE SCALE GENOMIC DNA]</scope>
</reference>
<gene>
    <name evidence="2" type="primary">a178L</name>
</gene>
<proteinExistence type="predicted"/>
<accession>Q84498</accession>
<protein>
    <submittedName>
        <fullName evidence="2">Uncharacterized protein</fullName>
    </submittedName>
</protein>
<reference evidence="2 3" key="2">
    <citation type="journal article" date="1995" name="Virology">
        <title>Analysis of 43 kb of the Chlorella virus PBCV-1 330-kb genome: map positions 45 to 88.</title>
        <authorList>
            <person name="Li Y."/>
            <person name="Lu Z."/>
            <person name="Burbank D.E."/>
            <person name="Kutish G.F."/>
            <person name="Rock D.L."/>
            <person name="Van Etten J.L."/>
        </authorList>
    </citation>
    <scope>NUCLEOTIDE SEQUENCE [LARGE SCALE GENOMIC DNA]</scope>
</reference>
<keyword evidence="3" id="KW-1185">Reference proteome</keyword>
<reference evidence="2 3" key="5">
    <citation type="journal article" date="1997" name="Virology">
        <title>Analysis of 74 kb of DNA located at the right end of the 330-kb chlorella virus PBCV-1 genome.</title>
        <authorList>
            <person name="Li Y."/>
            <person name="Lu Z."/>
            <person name="Sun L."/>
            <person name="Ropp S."/>
            <person name="Kutish G.F."/>
            <person name="Rock D.L."/>
            <person name="Van Etten J.L."/>
        </authorList>
    </citation>
    <scope>NUCLEOTIDE SEQUENCE [LARGE SCALE GENOMIC DNA]</scope>
</reference>
<keyword evidence="1" id="KW-1133">Transmembrane helix</keyword>
<reference evidence="2 3" key="7">
    <citation type="journal article" date="2000" name="Virology">
        <title>Characterization of a beta-1,3-glucanase encoded by chlorella virus PBCV-1.</title>
        <authorList>
            <person name="Sun L."/>
            <person name="Gurnon J.R."/>
            <person name="Adams B.J."/>
            <person name="Graves M.V."/>
            <person name="Van Etten J.L."/>
        </authorList>
    </citation>
    <scope>NUCLEOTIDE SEQUENCE [LARGE SCALE GENOMIC DNA]</scope>
</reference>
<keyword evidence="1" id="KW-0472">Membrane</keyword>
<feature type="transmembrane region" description="Helical" evidence="1">
    <location>
        <begin position="26"/>
        <end position="49"/>
    </location>
</feature>
<keyword evidence="1" id="KW-0812">Transmembrane</keyword>
<dbReference type="GeneID" id="918006"/>
<name>Q84498_PBCV1</name>
<evidence type="ECO:0000256" key="1">
    <source>
        <dbReference type="SAM" id="Phobius"/>
    </source>
</evidence>
<organismHost>
    <name type="scientific">Chlorella</name>
    <dbReference type="NCBI Taxonomy" id="3071"/>
</organismHost>
<sequence length="81" mass="9937">MFIRFNTGSRIANELLRVFIKRRFRYIPFHIAFMNLVIFNAHELIRTILRQPTPLSMPKYQSRYFFNLELSVQFSLKLRRL</sequence>
<dbReference type="KEGG" id="vg:918006"/>
<reference evidence="2 3" key="8">
    <citation type="journal article" date="2010" name="J. Virol.">
        <title>Microarray analysis of Paramecium bursaria chlorella virus 1 transcription.</title>
        <authorList>
            <person name="Yanai-Balser G.M."/>
            <person name="Duncan G.A."/>
            <person name="Eudy J.D."/>
            <person name="Wang D."/>
            <person name="Li X."/>
            <person name="Agarkova I.V."/>
            <person name="Dunigan D.D."/>
            <person name="Van Etten J.L."/>
        </authorList>
    </citation>
    <scope>NUCLEOTIDE SEQUENCE [LARGE SCALE GENOMIC DNA]</scope>
</reference>
<dbReference type="PIR" id="T17669">
    <property type="entry name" value="T17669"/>
</dbReference>